<dbReference type="PANTHER" id="PTHR36899:SF3">
    <property type="entry name" value="F13K23.8 PROTEIN"/>
    <property type="match status" value="1"/>
</dbReference>
<gene>
    <name evidence="2" type="ORF">KP509_14G060600</name>
</gene>
<sequence>MEDIGIAEAQLKRKPEAPLGDVESKKPRECLPSNAASAARASENSQEEAPAQTNGNCNSALSTYASGYSKETNEEAHKVPETPAKPVEVDGSTQAPGSSSEPLQELNAPKYGNFEDDKGDKSDSDGEKSELDTENDSEVDDEYGSEEGDTTEDSDNSDDDSNKEEHQEYTVSSSTSSLHSEMAQKSKGKERVDDVKGKGILVVDKGKGKAIAEDDNAPVSDEDDPGYLSEDLLEEVDLNNILPTRTRRRSTTHQYDFVNQGSDDDDDDDSDA</sequence>
<feature type="compositionally biased region" description="Polar residues" evidence="1">
    <location>
        <begin position="252"/>
        <end position="261"/>
    </location>
</feature>
<dbReference type="Proteomes" id="UP000825935">
    <property type="component" value="Chromosome 14"/>
</dbReference>
<name>A0A8T2TC91_CERRI</name>
<evidence type="ECO:0000313" key="2">
    <source>
        <dbReference type="EMBL" id="KAH7415785.1"/>
    </source>
</evidence>
<feature type="compositionally biased region" description="Basic and acidic residues" evidence="1">
    <location>
        <begin position="71"/>
        <end position="80"/>
    </location>
</feature>
<feature type="compositionally biased region" description="Basic and acidic residues" evidence="1">
    <location>
        <begin position="10"/>
        <end position="29"/>
    </location>
</feature>
<reference evidence="2" key="1">
    <citation type="submission" date="2021-08" db="EMBL/GenBank/DDBJ databases">
        <title>WGS assembly of Ceratopteris richardii.</title>
        <authorList>
            <person name="Marchant D.B."/>
            <person name="Chen G."/>
            <person name="Jenkins J."/>
            <person name="Shu S."/>
            <person name="Leebens-Mack J."/>
            <person name="Grimwood J."/>
            <person name="Schmutz J."/>
            <person name="Soltis P."/>
            <person name="Soltis D."/>
            <person name="Chen Z.-H."/>
        </authorList>
    </citation>
    <scope>NUCLEOTIDE SEQUENCE</scope>
    <source>
        <strain evidence="2">Whitten #5841</strain>
        <tissue evidence="2">Leaf</tissue>
    </source>
</reference>
<feature type="compositionally biased region" description="Acidic residues" evidence="1">
    <location>
        <begin position="213"/>
        <end position="228"/>
    </location>
</feature>
<proteinExistence type="predicted"/>
<feature type="region of interest" description="Disordered" evidence="1">
    <location>
        <begin position="246"/>
        <end position="272"/>
    </location>
</feature>
<feature type="compositionally biased region" description="Acidic residues" evidence="1">
    <location>
        <begin position="262"/>
        <end position="272"/>
    </location>
</feature>
<feature type="compositionally biased region" description="Basic and acidic residues" evidence="1">
    <location>
        <begin position="113"/>
        <end position="131"/>
    </location>
</feature>
<dbReference type="OrthoDB" id="696786at2759"/>
<evidence type="ECO:0000256" key="1">
    <source>
        <dbReference type="SAM" id="MobiDB-lite"/>
    </source>
</evidence>
<feature type="compositionally biased region" description="Low complexity" evidence="1">
    <location>
        <begin position="33"/>
        <end position="49"/>
    </location>
</feature>
<protein>
    <submittedName>
        <fullName evidence="2">Uncharacterized protein</fullName>
    </submittedName>
</protein>
<dbReference type="EMBL" id="CM035419">
    <property type="protein sequence ID" value="KAH7415785.1"/>
    <property type="molecule type" value="Genomic_DNA"/>
</dbReference>
<dbReference type="PANTHER" id="PTHR36899">
    <property type="entry name" value="OS04G0395700 PROTEIN"/>
    <property type="match status" value="1"/>
</dbReference>
<feature type="compositionally biased region" description="Basic and acidic residues" evidence="1">
    <location>
        <begin position="182"/>
        <end position="197"/>
    </location>
</feature>
<feature type="compositionally biased region" description="Polar residues" evidence="1">
    <location>
        <begin position="91"/>
        <end position="102"/>
    </location>
</feature>
<evidence type="ECO:0000313" key="3">
    <source>
        <dbReference type="Proteomes" id="UP000825935"/>
    </source>
</evidence>
<organism evidence="2 3">
    <name type="scientific">Ceratopteris richardii</name>
    <name type="common">Triangle waterfern</name>
    <dbReference type="NCBI Taxonomy" id="49495"/>
    <lineage>
        <taxon>Eukaryota</taxon>
        <taxon>Viridiplantae</taxon>
        <taxon>Streptophyta</taxon>
        <taxon>Embryophyta</taxon>
        <taxon>Tracheophyta</taxon>
        <taxon>Polypodiopsida</taxon>
        <taxon>Polypodiidae</taxon>
        <taxon>Polypodiales</taxon>
        <taxon>Pteridineae</taxon>
        <taxon>Pteridaceae</taxon>
        <taxon>Parkerioideae</taxon>
        <taxon>Ceratopteris</taxon>
    </lineage>
</organism>
<feature type="compositionally biased region" description="Acidic residues" evidence="1">
    <location>
        <begin position="132"/>
        <end position="162"/>
    </location>
</feature>
<feature type="region of interest" description="Disordered" evidence="1">
    <location>
        <begin position="1"/>
        <end position="228"/>
    </location>
</feature>
<feature type="compositionally biased region" description="Polar residues" evidence="1">
    <location>
        <begin position="51"/>
        <end position="70"/>
    </location>
</feature>
<keyword evidence="3" id="KW-1185">Reference proteome</keyword>
<accession>A0A8T2TC91</accession>
<dbReference type="AlphaFoldDB" id="A0A8T2TC91"/>
<comment type="caution">
    <text evidence="2">The sequence shown here is derived from an EMBL/GenBank/DDBJ whole genome shotgun (WGS) entry which is preliminary data.</text>
</comment>